<dbReference type="AlphaFoldDB" id="A0A5Q2FBL7"/>
<keyword evidence="3" id="KW-1185">Reference proteome</keyword>
<dbReference type="EMBL" id="CP045725">
    <property type="protein sequence ID" value="QGF22433.1"/>
    <property type="molecule type" value="Genomic_DNA"/>
</dbReference>
<dbReference type="RefSeq" id="WP_153570943.1">
    <property type="nucleotide sequence ID" value="NZ_CP045725.1"/>
</dbReference>
<dbReference type="Proteomes" id="UP000386847">
    <property type="component" value="Chromosome"/>
</dbReference>
<accession>A0A5Q2FBL7</accession>
<gene>
    <name evidence="2" type="ORF">Rai3103_00615</name>
</gene>
<feature type="region of interest" description="Disordered" evidence="1">
    <location>
        <begin position="1"/>
        <end position="57"/>
    </location>
</feature>
<evidence type="ECO:0000313" key="3">
    <source>
        <dbReference type="Proteomes" id="UP000386847"/>
    </source>
</evidence>
<evidence type="ECO:0000313" key="2">
    <source>
        <dbReference type="EMBL" id="QGF22433.1"/>
    </source>
</evidence>
<evidence type="ECO:0000256" key="1">
    <source>
        <dbReference type="SAM" id="MobiDB-lite"/>
    </source>
</evidence>
<organism evidence="2 3">
    <name type="scientific">Raineyella fluvialis</name>
    <dbReference type="NCBI Taxonomy" id="2662261"/>
    <lineage>
        <taxon>Bacteria</taxon>
        <taxon>Bacillati</taxon>
        <taxon>Actinomycetota</taxon>
        <taxon>Actinomycetes</taxon>
        <taxon>Propionibacteriales</taxon>
        <taxon>Propionibacteriaceae</taxon>
        <taxon>Raineyella</taxon>
    </lineage>
</organism>
<name>A0A5Q2FBL7_9ACTN</name>
<reference evidence="2 3" key="1">
    <citation type="submission" date="2019-10" db="EMBL/GenBank/DDBJ databases">
        <title>Genomic analysis of Raineyella sp. CBA3103.</title>
        <authorList>
            <person name="Roh S.W."/>
        </authorList>
    </citation>
    <scope>NUCLEOTIDE SEQUENCE [LARGE SCALE GENOMIC DNA]</scope>
    <source>
        <strain evidence="2 3">CBA3103</strain>
    </source>
</reference>
<proteinExistence type="predicted"/>
<protein>
    <submittedName>
        <fullName evidence="2">Uncharacterized protein</fullName>
    </submittedName>
</protein>
<dbReference type="KEGG" id="rain:Rai3103_00615"/>
<sequence length="57" mass="6037">MGTPSGPPGSIDEPDGQAVIKSAKRPHLRDYTPTQLTPGDKKSGRVPTRSNHIGELS</sequence>